<dbReference type="PROSITE" id="PS51257">
    <property type="entry name" value="PROKAR_LIPOPROTEIN"/>
    <property type="match status" value="1"/>
</dbReference>
<feature type="chain" id="PRO_5003603949" description="DUF1573 domain-containing protein" evidence="2">
    <location>
        <begin position="20"/>
        <end position="157"/>
    </location>
</feature>
<accession>H6L5U1</accession>
<dbReference type="PANTHER" id="PTHR37833:SF1">
    <property type="entry name" value="SIGNAL PEPTIDE PROTEIN"/>
    <property type="match status" value="1"/>
</dbReference>
<evidence type="ECO:0008006" key="5">
    <source>
        <dbReference type="Google" id="ProtNLM"/>
    </source>
</evidence>
<evidence type="ECO:0000313" key="3">
    <source>
        <dbReference type="EMBL" id="AFC26341.1"/>
    </source>
</evidence>
<name>H6L5U1_SAPGL</name>
<feature type="signal peptide" evidence="2">
    <location>
        <begin position="1"/>
        <end position="19"/>
    </location>
</feature>
<gene>
    <name evidence="3" type="ordered locus">SGRA_3617</name>
</gene>
<dbReference type="InterPro" id="IPR013783">
    <property type="entry name" value="Ig-like_fold"/>
</dbReference>
<evidence type="ECO:0000313" key="4">
    <source>
        <dbReference type="Proteomes" id="UP000007519"/>
    </source>
</evidence>
<dbReference type="PANTHER" id="PTHR37833">
    <property type="entry name" value="LIPOPROTEIN-RELATED"/>
    <property type="match status" value="1"/>
</dbReference>
<feature type="region of interest" description="Disordered" evidence="1">
    <location>
        <begin position="19"/>
        <end position="47"/>
    </location>
</feature>
<protein>
    <recommendedName>
        <fullName evidence="5">DUF1573 domain-containing protein</fullName>
    </recommendedName>
</protein>
<proteinExistence type="predicted"/>
<dbReference type="HOGENOM" id="CLU_122784_0_0_10"/>
<dbReference type="eggNOG" id="COG2885">
    <property type="taxonomic scope" value="Bacteria"/>
</dbReference>
<sequence>MKKLLFPLLLLLGACQTPSADMPSAQDVQDSKPLGKTQLYHNPISADKPLDPNEAAKMVFEEMAFDFGEIKEGESVEHVFKFKNTGKSPLNITNARGNCGCTVPQWPKEPLAPGEAGEIRVVFNSTGKKGIQEKDVYITANTIPNKTVLKIRANVAN</sequence>
<evidence type="ECO:0000256" key="2">
    <source>
        <dbReference type="SAM" id="SignalP"/>
    </source>
</evidence>
<dbReference type="OrthoDB" id="826619at2"/>
<dbReference type="AlphaFoldDB" id="H6L5U1"/>
<keyword evidence="2" id="KW-0732">Signal</keyword>
<dbReference type="InterPro" id="IPR011467">
    <property type="entry name" value="DUF1573"/>
</dbReference>
<dbReference type="RefSeq" id="WP_015693931.1">
    <property type="nucleotide sequence ID" value="NC_016940.1"/>
</dbReference>
<reference evidence="3 4" key="1">
    <citation type="journal article" date="2012" name="Stand. Genomic Sci.">
        <title>Complete genome sequencing and analysis of Saprospira grandis str. Lewin, a predatory marine bacterium.</title>
        <authorList>
            <person name="Saw J.H."/>
            <person name="Yuryev A."/>
            <person name="Kanbe M."/>
            <person name="Hou S."/>
            <person name="Young A.G."/>
            <person name="Aizawa S."/>
            <person name="Alam M."/>
        </authorList>
    </citation>
    <scope>NUCLEOTIDE SEQUENCE [LARGE SCALE GENOMIC DNA]</scope>
    <source>
        <strain evidence="3 4">Lewin</strain>
    </source>
</reference>
<dbReference type="Proteomes" id="UP000007519">
    <property type="component" value="Chromosome"/>
</dbReference>
<dbReference type="STRING" id="984262.SGRA_3617"/>
<organism evidence="3 4">
    <name type="scientific">Saprospira grandis (strain Lewin)</name>
    <dbReference type="NCBI Taxonomy" id="984262"/>
    <lineage>
        <taxon>Bacteria</taxon>
        <taxon>Pseudomonadati</taxon>
        <taxon>Bacteroidota</taxon>
        <taxon>Saprospiria</taxon>
        <taxon>Saprospirales</taxon>
        <taxon>Saprospiraceae</taxon>
        <taxon>Saprospira</taxon>
    </lineage>
</organism>
<dbReference type="Pfam" id="PF07610">
    <property type="entry name" value="DUF1573"/>
    <property type="match status" value="1"/>
</dbReference>
<dbReference type="EMBL" id="CP002831">
    <property type="protein sequence ID" value="AFC26341.1"/>
    <property type="molecule type" value="Genomic_DNA"/>
</dbReference>
<evidence type="ECO:0000256" key="1">
    <source>
        <dbReference type="SAM" id="MobiDB-lite"/>
    </source>
</evidence>
<dbReference type="Gene3D" id="2.60.40.10">
    <property type="entry name" value="Immunoglobulins"/>
    <property type="match status" value="1"/>
</dbReference>
<keyword evidence="4" id="KW-1185">Reference proteome</keyword>
<dbReference type="KEGG" id="sgn:SGRA_3617"/>